<dbReference type="RefSeq" id="WP_092305925.1">
    <property type="nucleotide sequence ID" value="NZ_VDDB01000005.1"/>
</dbReference>
<sequence>MSFYMITYGHAQIEELYIGETEDAAVSNARGLIDQWPEYAALTDEEIIELAKNGDAEFDLVEIHAPWPGTSHSQEQLVAIYEQQQG</sequence>
<evidence type="ECO:0000313" key="1">
    <source>
        <dbReference type="EMBL" id="TNB98599.1"/>
    </source>
</evidence>
<protein>
    <submittedName>
        <fullName evidence="1">Uncharacterized protein</fullName>
    </submittedName>
</protein>
<accession>A0A5C4L493</accession>
<reference evidence="1" key="1">
    <citation type="submission" date="2019-06" db="EMBL/GenBank/DDBJ databases">
        <title>Pseudomonas-derived Butenolides : (Bio)synthesis of Styrolides.</title>
        <authorList>
            <person name="Klapper M."/>
            <person name="Chowdhury S."/>
            <person name="Stallforth P."/>
        </authorList>
    </citation>
    <scope>NUCLEOTIDE SEQUENCE [LARGE SCALE GENOMIC DNA]</scope>
    <source>
        <strain evidence="1">EC-S101</strain>
    </source>
</reference>
<evidence type="ECO:0000313" key="2">
    <source>
        <dbReference type="Proteomes" id="UP000306272"/>
    </source>
</evidence>
<comment type="caution">
    <text evidence="1">The sequence shown here is derived from an EMBL/GenBank/DDBJ whole genome shotgun (WGS) entry which is preliminary data.</text>
</comment>
<proteinExistence type="predicted"/>
<organism evidence="1 2">
    <name type="scientific">Pseudomonas jessenii</name>
    <dbReference type="NCBI Taxonomy" id="77298"/>
    <lineage>
        <taxon>Bacteria</taxon>
        <taxon>Pseudomonadati</taxon>
        <taxon>Pseudomonadota</taxon>
        <taxon>Gammaproteobacteria</taxon>
        <taxon>Pseudomonadales</taxon>
        <taxon>Pseudomonadaceae</taxon>
        <taxon>Pseudomonas</taxon>
    </lineage>
</organism>
<dbReference type="AlphaFoldDB" id="A0A5C4L493"/>
<name>A0A5C4L493_PSEJE</name>
<keyword evidence="2" id="KW-1185">Reference proteome</keyword>
<gene>
    <name evidence="1" type="ORF">FHG55_06055</name>
</gene>
<dbReference type="EMBL" id="VDDB01000005">
    <property type="protein sequence ID" value="TNB98599.1"/>
    <property type="molecule type" value="Genomic_DNA"/>
</dbReference>
<dbReference type="Proteomes" id="UP000306272">
    <property type="component" value="Unassembled WGS sequence"/>
</dbReference>